<feature type="region of interest" description="Disordered" evidence="1">
    <location>
        <begin position="1"/>
        <end position="21"/>
    </location>
</feature>
<evidence type="ECO:0000259" key="3">
    <source>
        <dbReference type="Pfam" id="PF10536"/>
    </source>
</evidence>
<dbReference type="Pfam" id="PF10536">
    <property type="entry name" value="PMD"/>
    <property type="match status" value="1"/>
</dbReference>
<dbReference type="AlphaFoldDB" id="A0A067K351"/>
<dbReference type="EMBL" id="KK914746">
    <property type="protein sequence ID" value="KDP29488.1"/>
    <property type="molecule type" value="Genomic_DNA"/>
</dbReference>
<dbReference type="OrthoDB" id="1937804at2759"/>
<proteinExistence type="predicted"/>
<organism evidence="4 5">
    <name type="scientific">Jatropha curcas</name>
    <name type="common">Barbados nut</name>
    <dbReference type="NCBI Taxonomy" id="180498"/>
    <lineage>
        <taxon>Eukaryota</taxon>
        <taxon>Viridiplantae</taxon>
        <taxon>Streptophyta</taxon>
        <taxon>Embryophyta</taxon>
        <taxon>Tracheophyta</taxon>
        <taxon>Spermatophyta</taxon>
        <taxon>Magnoliopsida</taxon>
        <taxon>eudicotyledons</taxon>
        <taxon>Gunneridae</taxon>
        <taxon>Pentapetalae</taxon>
        <taxon>rosids</taxon>
        <taxon>fabids</taxon>
        <taxon>Malpighiales</taxon>
        <taxon>Euphorbiaceae</taxon>
        <taxon>Crotonoideae</taxon>
        <taxon>Jatropheae</taxon>
        <taxon>Jatropha</taxon>
    </lineage>
</organism>
<gene>
    <name evidence="4" type="ORF">JCGZ_19327</name>
</gene>
<dbReference type="InterPro" id="IPR019557">
    <property type="entry name" value="AminoTfrase-like_pln_mobile"/>
</dbReference>
<evidence type="ECO:0000256" key="1">
    <source>
        <dbReference type="SAM" id="MobiDB-lite"/>
    </source>
</evidence>
<dbReference type="PANTHER" id="PTHR33223">
    <property type="entry name" value="CCHC-TYPE DOMAIN-CONTAINING PROTEIN"/>
    <property type="match status" value="1"/>
</dbReference>
<evidence type="ECO:0008006" key="6">
    <source>
        <dbReference type="Google" id="ProtNLM"/>
    </source>
</evidence>
<evidence type="ECO:0000259" key="2">
    <source>
        <dbReference type="Pfam" id="PF03732"/>
    </source>
</evidence>
<evidence type="ECO:0000313" key="5">
    <source>
        <dbReference type="Proteomes" id="UP000027138"/>
    </source>
</evidence>
<keyword evidence="5" id="KW-1185">Reference proteome</keyword>
<reference evidence="4 5" key="1">
    <citation type="journal article" date="2014" name="PLoS ONE">
        <title>Global Analysis of Gene Expression Profiles in Physic Nut (Jatropha curcas L.) Seedlings Exposed to Salt Stress.</title>
        <authorList>
            <person name="Zhang L."/>
            <person name="Zhang C."/>
            <person name="Wu P."/>
            <person name="Chen Y."/>
            <person name="Li M."/>
            <person name="Jiang H."/>
            <person name="Wu G."/>
        </authorList>
    </citation>
    <scope>NUCLEOTIDE SEQUENCE [LARGE SCALE GENOMIC DNA]</scope>
    <source>
        <strain evidence="5">cv. GZQX0401</strain>
        <tissue evidence="4">Young leaves</tissue>
    </source>
</reference>
<dbReference type="Proteomes" id="UP000027138">
    <property type="component" value="Unassembled WGS sequence"/>
</dbReference>
<feature type="domain" description="Aminotransferase-like plant mobile" evidence="3">
    <location>
        <begin position="236"/>
        <end position="276"/>
    </location>
</feature>
<name>A0A067K351_JATCU</name>
<evidence type="ECO:0000313" key="4">
    <source>
        <dbReference type="EMBL" id="KDP29488.1"/>
    </source>
</evidence>
<sequence>MPEMFEEIPEPTSGNQASAGNAAPIENDLVKQLAELKDKTFKHTLFEGDNDPRSHLSEFICIAQMYDEEDVLRAFPQTLHKSYRRWYDGLEMETQRDWVKLQTTFLKHFKTDESDEFSLRDLESLKQGKDESFSDYYRRWRTKLFMCEPLPKCQMHVMHMTKGRNARECVDLMVDADTHASMTGIFAQDSRIKLDVGESSVAEVSLEIFDQNNQVGAIIRPSYLGYLRHLNMGRSNHKELLCALAERWWDTTNTFHFSWGELTLTPADFSVISGIPFGIRPIELYDDWRTEISPDWMVELIGIDLPRIVELWDPEAHVFRFGAMMEEMCPLFEEFCAIIGCDPNAPLVKHEVQIGYVRSFESLFQFSRPQARAMIVDDQKAILLSLIDEFSEARSDDPDRMRLRMRALVFCFSCLTRTQALGICVFAPWFDKWGIWVVLAALCWQRLLGALTEPL</sequence>
<feature type="domain" description="Retrotransposon gag" evidence="2">
    <location>
        <begin position="78"/>
        <end position="142"/>
    </location>
</feature>
<protein>
    <recommendedName>
        <fullName evidence="6">Retrotransposon gag domain-containing protein</fullName>
    </recommendedName>
</protein>
<dbReference type="Pfam" id="PF03732">
    <property type="entry name" value="Retrotrans_gag"/>
    <property type="match status" value="1"/>
</dbReference>
<dbReference type="PANTHER" id="PTHR33223:SF6">
    <property type="entry name" value="CCHC-TYPE DOMAIN-CONTAINING PROTEIN"/>
    <property type="match status" value="1"/>
</dbReference>
<dbReference type="InterPro" id="IPR005162">
    <property type="entry name" value="Retrotrans_gag_dom"/>
</dbReference>
<accession>A0A067K351</accession>